<dbReference type="InterPro" id="IPR045455">
    <property type="entry name" value="NrS-1_pol-like_helicase"/>
</dbReference>
<evidence type="ECO:0000259" key="1">
    <source>
        <dbReference type="Pfam" id="PF19263"/>
    </source>
</evidence>
<feature type="domain" description="NrS-1 polymerase-like helicase" evidence="1">
    <location>
        <begin position="181"/>
        <end position="289"/>
    </location>
</feature>
<dbReference type="EMBL" id="UCZA01000009">
    <property type="protein sequence ID" value="SQP81712.1"/>
    <property type="molecule type" value="Genomic_DNA"/>
</dbReference>
<dbReference type="EMBL" id="AATLXB010000024">
    <property type="protein sequence ID" value="EFM7861207.1"/>
    <property type="molecule type" value="Genomic_DNA"/>
</dbReference>
<dbReference type="AlphaFoldDB" id="A0A2Y8NS47"/>
<name>A0A2Y8NS47_ECOLX</name>
<dbReference type="Proteomes" id="UP000250671">
    <property type="component" value="Unassembled WGS sequence"/>
</dbReference>
<accession>A0A2Y8NS47</accession>
<evidence type="ECO:0000313" key="3">
    <source>
        <dbReference type="EMBL" id="HBB1572369.1"/>
    </source>
</evidence>
<dbReference type="Proteomes" id="UP000870292">
    <property type="component" value="Unassembled WGS sequence"/>
</dbReference>
<dbReference type="RefSeq" id="WP_021541349.1">
    <property type="nucleotide sequence ID" value="NZ_BLDJ01000145.1"/>
</dbReference>
<reference evidence="3" key="4">
    <citation type="submission" date="2021-03" db="EMBL/GenBank/DDBJ databases">
        <authorList>
            <consortium name="NCBI Pathogen Detection Project"/>
        </authorList>
    </citation>
    <scope>NUCLEOTIDE SEQUENCE</scope>
    <source>
        <strain evidence="3">Escherichia coli</strain>
    </source>
</reference>
<evidence type="ECO:0000313" key="2">
    <source>
        <dbReference type="EMBL" id="EFM7861207.1"/>
    </source>
</evidence>
<proteinExistence type="predicted"/>
<organism evidence="4 5">
    <name type="scientific">Escherichia coli</name>
    <dbReference type="NCBI Taxonomy" id="562"/>
    <lineage>
        <taxon>Bacteria</taxon>
        <taxon>Pseudomonadati</taxon>
        <taxon>Pseudomonadota</taxon>
        <taxon>Gammaproteobacteria</taxon>
        <taxon>Enterobacterales</taxon>
        <taxon>Enterobacteriaceae</taxon>
        <taxon>Escherichia</taxon>
    </lineage>
</organism>
<dbReference type="Pfam" id="PF19263">
    <property type="entry name" value="DUF5906"/>
    <property type="match status" value="1"/>
</dbReference>
<dbReference type="EMBL" id="DADUEU010000005">
    <property type="protein sequence ID" value="HBB1572369.1"/>
    <property type="molecule type" value="Genomic_DNA"/>
</dbReference>
<protein>
    <recommendedName>
        <fullName evidence="1">NrS-1 polymerase-like helicase domain-containing protein</fullName>
    </recommendedName>
</protein>
<dbReference type="Proteomes" id="UP000587626">
    <property type="component" value="Unassembled WGS sequence"/>
</dbReference>
<evidence type="ECO:0000313" key="4">
    <source>
        <dbReference type="EMBL" id="SQP81712.1"/>
    </source>
</evidence>
<reference evidence="2 6" key="3">
    <citation type="submission" date="2018-08" db="EMBL/GenBank/DDBJ databases">
        <authorList>
            <consortium name="GenomeTrakr network: Whole genome sequencing for foodborne pathogen traceback"/>
        </authorList>
    </citation>
    <scope>NUCLEOTIDE SEQUENCE [LARGE SCALE GENOMIC DNA]</scope>
    <source>
        <strain evidence="2 6">NC_STEC194</strain>
    </source>
</reference>
<evidence type="ECO:0000313" key="6">
    <source>
        <dbReference type="Proteomes" id="UP000587626"/>
    </source>
</evidence>
<gene>
    <name evidence="2" type="ORF">B6R15_002458</name>
    <name evidence="3" type="ORF">J0541_001244</name>
    <name evidence="4" type="ORF">SAMEA3752557_01927</name>
</gene>
<reference evidence="4 5" key="2">
    <citation type="submission" date="2018-06" db="EMBL/GenBank/DDBJ databases">
        <authorList>
            <consortium name="Pathogen Informatics"/>
            <person name="Doyle S."/>
        </authorList>
    </citation>
    <scope>NUCLEOTIDE SEQUENCE [LARGE SCALE GENOMIC DNA]</scope>
    <source>
        <strain evidence="4 5">VREC0535</strain>
    </source>
</reference>
<evidence type="ECO:0000313" key="5">
    <source>
        <dbReference type="Proteomes" id="UP000250671"/>
    </source>
</evidence>
<sequence>MIDYDYTSNRPSPVVPANAKAEIQAAFAFVTYLRNRHACLKDAQMFSRDSQVLFVDGQELLASQVFSDWFNGESGLDYSIFNKVRSTALHLLSDHLPVVKGLMFAAGYRELINQQGMLWLNSWRSPVLHHSDAKLQAVDLSLFDQLEEMIFPVPEERMYWQSIIAHLVQCPEERVPVGTILCGAGGTGKSFYLTNVLSKILKTQVSTSVRWGERSIAYSWADCLLMVFDDPCNLTKDTLMRLTSLVSQPEVKGEAKYLPSVMYSLFCHTVLLINPENHADMQLPKDDRRWFIPEEVSYPIRFDPDDGHRLTVQECQREVSDFIQGYLNQRELVGPELWDEAILYRYLHMAYNKQALFRGAPLTDYKRSWIEGGKTDLQLFVDDQLEEFGNPAVVLPGWIKEHMRDGDRFTEEQIRGVLRERGYVAAKEAVRYVDHEGVTRRCRCWINKKRLSLDGVLVTKQVRNELTRMDNLIYGTCNKADAANDPPDDDTQSFIF</sequence>
<reference evidence="3" key="1">
    <citation type="journal article" date="2018" name="Genome Biol.">
        <title>SKESA: strategic k-mer extension for scrupulous assemblies.</title>
        <authorList>
            <person name="Souvorov A."/>
            <person name="Agarwala R."/>
            <person name="Lipman D.J."/>
        </authorList>
    </citation>
    <scope>NUCLEOTIDE SEQUENCE</scope>
    <source>
        <strain evidence="3">Escherichia coli</strain>
    </source>
</reference>